<keyword evidence="11" id="KW-1185">Reference proteome</keyword>
<organism evidence="10 11">
    <name type="scientific">Raphidocelis subcapitata</name>
    <dbReference type="NCBI Taxonomy" id="307507"/>
    <lineage>
        <taxon>Eukaryota</taxon>
        <taxon>Viridiplantae</taxon>
        <taxon>Chlorophyta</taxon>
        <taxon>core chlorophytes</taxon>
        <taxon>Chlorophyceae</taxon>
        <taxon>CS clade</taxon>
        <taxon>Sphaeropleales</taxon>
        <taxon>Selenastraceae</taxon>
        <taxon>Raphidocelis</taxon>
    </lineage>
</organism>
<keyword evidence="6" id="KW-1015">Disulfide bond</keyword>
<feature type="signal peptide" evidence="9">
    <location>
        <begin position="1"/>
        <end position="21"/>
    </location>
</feature>
<comment type="similarity">
    <text evidence="1">Belongs to the palmitoyl-protein thioesterase family.</text>
</comment>
<dbReference type="Gene3D" id="3.40.50.1820">
    <property type="entry name" value="alpha/beta hydrolase"/>
    <property type="match status" value="1"/>
</dbReference>
<dbReference type="FunFam" id="3.40.50.1820:FF:000107">
    <property type="entry name" value="Palmitoyl-protein thioesterase 1"/>
    <property type="match status" value="1"/>
</dbReference>
<dbReference type="PANTHER" id="PTHR11247">
    <property type="entry name" value="PALMITOYL-PROTEIN THIOESTERASE/DOLICHYLDIPHOSPHATASE 1"/>
    <property type="match status" value="1"/>
</dbReference>
<dbReference type="InterPro" id="IPR002472">
    <property type="entry name" value="Palm_thioest"/>
</dbReference>
<evidence type="ECO:0000256" key="1">
    <source>
        <dbReference type="ARBA" id="ARBA00010758"/>
    </source>
</evidence>
<name>A0A2V0NRE6_9CHLO</name>
<evidence type="ECO:0000256" key="7">
    <source>
        <dbReference type="ARBA" id="ARBA00023180"/>
    </source>
</evidence>
<reference evidence="10 11" key="1">
    <citation type="journal article" date="2018" name="Sci. Rep.">
        <title>Raphidocelis subcapitata (=Pseudokirchneriella subcapitata) provides an insight into genome evolution and environmental adaptations in the Sphaeropleales.</title>
        <authorList>
            <person name="Suzuki S."/>
            <person name="Yamaguchi H."/>
            <person name="Nakajima N."/>
            <person name="Kawachi M."/>
        </authorList>
    </citation>
    <scope>NUCLEOTIDE SEQUENCE [LARGE SCALE GENOMIC DNA]</scope>
    <source>
        <strain evidence="10 11">NIES-35</strain>
    </source>
</reference>
<dbReference type="AlphaFoldDB" id="A0A2V0NRE6"/>
<feature type="chain" id="PRO_5015960134" description="Palmitoyl-protein thioesterase 1" evidence="9">
    <location>
        <begin position="22"/>
        <end position="335"/>
    </location>
</feature>
<dbReference type="SUPFAM" id="SSF53474">
    <property type="entry name" value="alpha/beta-Hydrolases"/>
    <property type="match status" value="1"/>
</dbReference>
<dbReference type="EC" id="3.1.2.22" evidence="2"/>
<evidence type="ECO:0000256" key="3">
    <source>
        <dbReference type="ARBA" id="ARBA00014212"/>
    </source>
</evidence>
<dbReference type="EMBL" id="BDRX01000003">
    <property type="protein sequence ID" value="GBF88133.1"/>
    <property type="molecule type" value="Genomic_DNA"/>
</dbReference>
<keyword evidence="4 9" id="KW-0732">Signal</keyword>
<comment type="caution">
    <text evidence="10">The sequence shown here is derived from an EMBL/GenBank/DDBJ whole genome shotgun (WGS) entry which is preliminary data.</text>
</comment>
<keyword evidence="5" id="KW-0378">Hydrolase</keyword>
<dbReference type="InterPro" id="IPR029058">
    <property type="entry name" value="AB_hydrolase_fold"/>
</dbReference>
<evidence type="ECO:0000256" key="2">
    <source>
        <dbReference type="ARBA" id="ARBA00012423"/>
    </source>
</evidence>
<evidence type="ECO:0000256" key="4">
    <source>
        <dbReference type="ARBA" id="ARBA00022729"/>
    </source>
</evidence>
<keyword evidence="7" id="KW-0325">Glycoprotein</keyword>
<sequence length="335" mass="36564">MARALLLAGLLALLCTPYARAIGLRPHLALSKRAGAGPQAVADGERGGLPVVLWHGMGDSCCAAGSMGAVRAAIEEELGVFVHSVATGDGEYHDIWSSFMGNVNAQVEVVCDALADMPELEGGFNMVGFSQGGQFLRAVVERCGHRLPPVHTLITVGGQHQGVMNTPGCTQGSAATGWADKACQVMQGLLARGAYAPWVRENVVQAQYFKDPHNLDAYLASSTFLADINNDRDDKEGRYADNLAALERLVLYRFEDDSTVVPRDSAWFSFFNGTDLVPLCEQDIYTEDWIGLRRIGEKGGLYFESVPGEHMQFTLQWFREEVVARWLAGEPSRRR</sequence>
<evidence type="ECO:0000256" key="5">
    <source>
        <dbReference type="ARBA" id="ARBA00022801"/>
    </source>
</evidence>
<evidence type="ECO:0000256" key="9">
    <source>
        <dbReference type="SAM" id="SignalP"/>
    </source>
</evidence>
<dbReference type="FunCoup" id="A0A2V0NRE6">
    <property type="interactions" value="2084"/>
</dbReference>
<evidence type="ECO:0000256" key="8">
    <source>
        <dbReference type="ARBA" id="ARBA00031934"/>
    </source>
</evidence>
<dbReference type="STRING" id="307507.A0A2V0NRE6"/>
<protein>
    <recommendedName>
        <fullName evidence="3">Palmitoyl-protein thioesterase 1</fullName>
        <ecNumber evidence="2">3.1.2.22</ecNumber>
    </recommendedName>
    <alternativeName>
        <fullName evidence="8">Palmitoyl-protein hydrolase 1</fullName>
    </alternativeName>
</protein>
<evidence type="ECO:0000313" key="10">
    <source>
        <dbReference type="EMBL" id="GBF88133.1"/>
    </source>
</evidence>
<evidence type="ECO:0000256" key="6">
    <source>
        <dbReference type="ARBA" id="ARBA00023157"/>
    </source>
</evidence>
<dbReference type="Pfam" id="PF02089">
    <property type="entry name" value="Palm_thioest"/>
    <property type="match status" value="1"/>
</dbReference>
<gene>
    <name evidence="10" type="ORF">Rsub_00845</name>
</gene>
<dbReference type="PRINTS" id="PR00414">
    <property type="entry name" value="PPTHIESTRASE"/>
</dbReference>
<accession>A0A2V0NRE6</accession>
<dbReference type="OrthoDB" id="10263094at2759"/>
<evidence type="ECO:0000313" key="11">
    <source>
        <dbReference type="Proteomes" id="UP000247498"/>
    </source>
</evidence>
<dbReference type="InParanoid" id="A0A2V0NRE6"/>
<dbReference type="Proteomes" id="UP000247498">
    <property type="component" value="Unassembled WGS sequence"/>
</dbReference>
<dbReference type="GO" id="GO:0008474">
    <property type="term" value="F:palmitoyl-(protein) hydrolase activity"/>
    <property type="evidence" value="ECO:0007669"/>
    <property type="project" value="UniProtKB-EC"/>
</dbReference>
<proteinExistence type="inferred from homology"/>
<dbReference type="PANTHER" id="PTHR11247:SF8">
    <property type="entry name" value="PALMITOYL-PROTEIN THIOESTERASE 1"/>
    <property type="match status" value="1"/>
</dbReference>